<evidence type="ECO:0000256" key="1">
    <source>
        <dbReference type="SAM" id="MobiDB-lite"/>
    </source>
</evidence>
<dbReference type="GO" id="GO:0007165">
    <property type="term" value="P:signal transduction"/>
    <property type="evidence" value="ECO:0007669"/>
    <property type="project" value="InterPro"/>
</dbReference>
<feature type="domain" description="TIR" evidence="2">
    <location>
        <begin position="445"/>
        <end position="583"/>
    </location>
</feature>
<dbReference type="SUPFAM" id="SSF52200">
    <property type="entry name" value="Toll/Interleukin receptor TIR domain"/>
    <property type="match status" value="1"/>
</dbReference>
<dbReference type="PANTHER" id="PTHR11017">
    <property type="entry name" value="LEUCINE-RICH REPEAT-CONTAINING PROTEIN"/>
    <property type="match status" value="1"/>
</dbReference>
<dbReference type="SMART" id="SM00255">
    <property type="entry name" value="TIR"/>
    <property type="match status" value="1"/>
</dbReference>
<feature type="region of interest" description="Disordered" evidence="1">
    <location>
        <begin position="129"/>
        <end position="178"/>
    </location>
</feature>
<dbReference type="AlphaFoldDB" id="I3S288"/>
<sequence>MFSGINFDEFSRRLSKMNINAASISLDEEYRGLISKRSFVLSKIETDGVENERIHDDVRKWLNEVEKVVKDVDERKASKNAGTMDDEWSSTMIKKIQRLYEERNFPEYYIPRAYFYYPATPAIKPISIKTQDVPTPPQPPSVEEYASRRKVGSSFTSKEAPNQQLKVEEEDDACHKSISCSSTTPLTKSISSAKSMSSNSTEEAFSDDTFVGLQVTSGDFMYLGSRNQAKNILLNALQDDRYHSIGLFGKRGSGKTTLVEAEIPEYENIFHLIVSVTVSEQADIVKLQNQIAHQLNLKLQAIKSKYRRASAIKSALLKSVDKVLVIFDDVSTNFGLHDIEDIGIPDPSKQCKVLLITHDKMYCNMIRCNPWIPLHPLSNEDAWKLLQQYSGIDNDSPSDLINVAREVAFLCIGLPRVIKDVVSALHKKDTKHWKETLDCLNHSTASHQIFVSFRGKDTRDDFTASLFDALVQGGFKVFKDDEQLRSGDQVSEALVKAIEQSRKKMKQLVLPIFYKVDPTNVRYVKGSFGEAMTKKKERFKEDTIQEWTSALFEVSDLSGRDYKTGRSQVVFIKEIVQYVRENIHRLHIV</sequence>
<dbReference type="InterPro" id="IPR002182">
    <property type="entry name" value="NB-ARC"/>
</dbReference>
<dbReference type="PRINTS" id="PR00364">
    <property type="entry name" value="DISEASERSIST"/>
</dbReference>
<dbReference type="GO" id="GO:0043531">
    <property type="term" value="F:ADP binding"/>
    <property type="evidence" value="ECO:0007669"/>
    <property type="project" value="InterPro"/>
</dbReference>
<name>I3S288_LOTJA</name>
<protein>
    <recommendedName>
        <fullName evidence="2">TIR domain-containing protein</fullName>
    </recommendedName>
</protein>
<reference evidence="3" key="1">
    <citation type="submission" date="2012-05" db="EMBL/GenBank/DDBJ databases">
        <authorList>
            <person name="Krishnakumar V."/>
            <person name="Cheung F."/>
            <person name="Xiao Y."/>
            <person name="Chan A."/>
            <person name="Moskal W.A."/>
            <person name="Town C.D."/>
        </authorList>
    </citation>
    <scope>NUCLEOTIDE SEQUENCE</scope>
</reference>
<evidence type="ECO:0000313" key="3">
    <source>
        <dbReference type="EMBL" id="AFK34380.1"/>
    </source>
</evidence>
<dbReference type="PROSITE" id="PS50104">
    <property type="entry name" value="TIR"/>
    <property type="match status" value="1"/>
</dbReference>
<dbReference type="Gene3D" id="3.40.50.10140">
    <property type="entry name" value="Toll/interleukin-1 receptor homology (TIR) domain"/>
    <property type="match status" value="2"/>
</dbReference>
<dbReference type="InterPro" id="IPR035897">
    <property type="entry name" value="Toll_tir_struct_dom_sf"/>
</dbReference>
<dbReference type="Pfam" id="PF00931">
    <property type="entry name" value="NB-ARC"/>
    <property type="match status" value="1"/>
</dbReference>
<dbReference type="InterPro" id="IPR042197">
    <property type="entry name" value="Apaf_helical"/>
</dbReference>
<feature type="compositionally biased region" description="Polar residues" evidence="1">
    <location>
        <begin position="153"/>
        <end position="165"/>
    </location>
</feature>
<dbReference type="GO" id="GO:0006952">
    <property type="term" value="P:defense response"/>
    <property type="evidence" value="ECO:0007669"/>
    <property type="project" value="InterPro"/>
</dbReference>
<dbReference type="Gene3D" id="3.40.50.300">
    <property type="entry name" value="P-loop containing nucleotide triphosphate hydrolases"/>
    <property type="match status" value="1"/>
</dbReference>
<proteinExistence type="evidence at transcript level"/>
<dbReference type="SUPFAM" id="SSF52540">
    <property type="entry name" value="P-loop containing nucleoside triphosphate hydrolases"/>
    <property type="match status" value="1"/>
</dbReference>
<dbReference type="InterPro" id="IPR027417">
    <property type="entry name" value="P-loop_NTPase"/>
</dbReference>
<dbReference type="Gene3D" id="1.10.8.430">
    <property type="entry name" value="Helical domain of apoptotic protease-activating factors"/>
    <property type="match status" value="1"/>
</dbReference>
<dbReference type="InterPro" id="IPR000157">
    <property type="entry name" value="TIR_dom"/>
</dbReference>
<dbReference type="EMBL" id="BT134585">
    <property type="protein sequence ID" value="AFK34380.1"/>
    <property type="molecule type" value="mRNA"/>
</dbReference>
<accession>I3S288</accession>
<dbReference type="PANTHER" id="PTHR11017:SF570">
    <property type="entry name" value="DISEASE RESISTANCE PROTEIN (TIR-NBS CLASS)-RELATED"/>
    <property type="match status" value="1"/>
</dbReference>
<dbReference type="InterPro" id="IPR044974">
    <property type="entry name" value="Disease_R_plants"/>
</dbReference>
<dbReference type="Pfam" id="PF01582">
    <property type="entry name" value="TIR"/>
    <property type="match status" value="1"/>
</dbReference>
<organism evidence="3">
    <name type="scientific">Lotus japonicus</name>
    <name type="common">Lotus corniculatus var. japonicus</name>
    <dbReference type="NCBI Taxonomy" id="34305"/>
    <lineage>
        <taxon>Eukaryota</taxon>
        <taxon>Viridiplantae</taxon>
        <taxon>Streptophyta</taxon>
        <taxon>Embryophyta</taxon>
        <taxon>Tracheophyta</taxon>
        <taxon>Spermatophyta</taxon>
        <taxon>Magnoliopsida</taxon>
        <taxon>eudicotyledons</taxon>
        <taxon>Gunneridae</taxon>
        <taxon>Pentapetalae</taxon>
        <taxon>rosids</taxon>
        <taxon>fabids</taxon>
        <taxon>Fabales</taxon>
        <taxon>Fabaceae</taxon>
        <taxon>Papilionoideae</taxon>
        <taxon>50 kb inversion clade</taxon>
        <taxon>NPAAA clade</taxon>
        <taxon>Hologalegina</taxon>
        <taxon>robinioid clade</taxon>
        <taxon>Loteae</taxon>
        <taxon>Lotus</taxon>
    </lineage>
</organism>
<evidence type="ECO:0000259" key="2">
    <source>
        <dbReference type="PROSITE" id="PS50104"/>
    </source>
</evidence>